<accession>A0A8S1KJN2</accession>
<dbReference type="EMBL" id="CAJJDM010000020">
    <property type="protein sequence ID" value="CAD8054927.1"/>
    <property type="molecule type" value="Genomic_DNA"/>
</dbReference>
<organism evidence="1 2">
    <name type="scientific">Paramecium primaurelia</name>
    <dbReference type="NCBI Taxonomy" id="5886"/>
    <lineage>
        <taxon>Eukaryota</taxon>
        <taxon>Sar</taxon>
        <taxon>Alveolata</taxon>
        <taxon>Ciliophora</taxon>
        <taxon>Intramacronucleata</taxon>
        <taxon>Oligohymenophorea</taxon>
        <taxon>Peniculida</taxon>
        <taxon>Parameciidae</taxon>
        <taxon>Paramecium</taxon>
    </lineage>
</organism>
<protein>
    <submittedName>
        <fullName evidence="1">Uncharacterized protein</fullName>
    </submittedName>
</protein>
<dbReference type="Pfam" id="PF06028">
    <property type="entry name" value="DUF915"/>
    <property type="match status" value="1"/>
</dbReference>
<dbReference type="InterPro" id="IPR012020">
    <property type="entry name" value="ABHD4"/>
</dbReference>
<sequence length="389" mass="45330">MYYIILIILLILILYYYLTCRCQLDYVANDLNIAIINRCNFIKRKMFYYTPYLFAGLLQAFIASKVQDVDPKLKFVREYVDFGQDFGCFALDWGSYEGKISEQEAKMTEGKPLVVVLSGLTASRVEPYITNFFSKFCQNQSDWRIVLYNDRLFNNRIYLDPKRQILPQIGNFHHVEDFRRVLEYIAKKHNKSTIYAIGHSFGSNTLLKYLGMCGSNGTNPLIKVAVSVGNPYDFQLGMRFLEDSLSDSYIRKHRQRIAREKIDQYLPIPKHINLDMNKVQQAKTSLEFDTYFTKPIFGAPSVDFHYLSIQCANYMEFIKIPVFLLGSFDDPVINNRAVYPRDAILKNGNLISLMTQVGGHISWFEGVLNPKRWYYKPVLQYLNAIHQLL</sequence>
<proteinExistence type="predicted"/>
<dbReference type="Proteomes" id="UP000688137">
    <property type="component" value="Unassembled WGS sequence"/>
</dbReference>
<evidence type="ECO:0000313" key="2">
    <source>
        <dbReference type="Proteomes" id="UP000688137"/>
    </source>
</evidence>
<dbReference type="GO" id="GO:0034338">
    <property type="term" value="F:short-chain carboxylesterase activity"/>
    <property type="evidence" value="ECO:0007669"/>
    <property type="project" value="TreeGrafter"/>
</dbReference>
<dbReference type="PANTHER" id="PTHR10794:SF63">
    <property type="entry name" value="ALPHA_BETA HYDROLASE 1, ISOFORM A"/>
    <property type="match status" value="1"/>
</dbReference>
<dbReference type="PIRSF" id="PIRSF005211">
    <property type="entry name" value="Ab_hydro_YheT"/>
    <property type="match status" value="1"/>
</dbReference>
<dbReference type="InterPro" id="IPR050960">
    <property type="entry name" value="AB_hydrolase_4_sf"/>
</dbReference>
<dbReference type="AlphaFoldDB" id="A0A8S1KJN2"/>
<dbReference type="InterPro" id="IPR010315">
    <property type="entry name" value="DUF915_hydro-like"/>
</dbReference>
<reference evidence="1" key="1">
    <citation type="submission" date="2021-01" db="EMBL/GenBank/DDBJ databases">
        <authorList>
            <consortium name="Genoscope - CEA"/>
            <person name="William W."/>
        </authorList>
    </citation>
    <scope>NUCLEOTIDE SEQUENCE</scope>
</reference>
<name>A0A8S1KJN2_PARPR</name>
<gene>
    <name evidence="1" type="ORF">PPRIM_AZ9-3.1.T0220277</name>
</gene>
<dbReference type="GO" id="GO:0047372">
    <property type="term" value="F:monoacylglycerol lipase activity"/>
    <property type="evidence" value="ECO:0007669"/>
    <property type="project" value="TreeGrafter"/>
</dbReference>
<dbReference type="PANTHER" id="PTHR10794">
    <property type="entry name" value="ABHYDROLASE DOMAIN-CONTAINING PROTEIN"/>
    <property type="match status" value="1"/>
</dbReference>
<dbReference type="OMA" id="HISWFEG"/>
<keyword evidence="2" id="KW-1185">Reference proteome</keyword>
<evidence type="ECO:0000313" key="1">
    <source>
        <dbReference type="EMBL" id="CAD8054927.1"/>
    </source>
</evidence>
<comment type="caution">
    <text evidence="1">The sequence shown here is derived from an EMBL/GenBank/DDBJ whole genome shotgun (WGS) entry which is preliminary data.</text>
</comment>